<dbReference type="Gene3D" id="1.10.10.10">
    <property type="entry name" value="Winged helix-like DNA-binding domain superfamily/Winged helix DNA-binding domain"/>
    <property type="match status" value="1"/>
</dbReference>
<dbReference type="EMBL" id="JAGYPG010000003">
    <property type="protein sequence ID" value="MBS4196775.1"/>
    <property type="molecule type" value="Genomic_DNA"/>
</dbReference>
<name>A0A942YIS0_9BACI</name>
<dbReference type="InterPro" id="IPR036390">
    <property type="entry name" value="WH_DNA-bd_sf"/>
</dbReference>
<organism evidence="2 3">
    <name type="scientific">Lederbergia citri</name>
    <dbReference type="NCBI Taxonomy" id="2833580"/>
    <lineage>
        <taxon>Bacteria</taxon>
        <taxon>Bacillati</taxon>
        <taxon>Bacillota</taxon>
        <taxon>Bacilli</taxon>
        <taxon>Bacillales</taxon>
        <taxon>Bacillaceae</taxon>
        <taxon>Lederbergia</taxon>
    </lineage>
</organism>
<dbReference type="InterPro" id="IPR005149">
    <property type="entry name" value="Tscrpt_reg_PadR_N"/>
</dbReference>
<evidence type="ECO:0000313" key="3">
    <source>
        <dbReference type="Proteomes" id="UP000681414"/>
    </source>
</evidence>
<dbReference type="AlphaFoldDB" id="A0A942YIS0"/>
<protein>
    <submittedName>
        <fullName evidence="2">Helix-turn-helix transcriptional regulator</fullName>
    </submittedName>
</protein>
<evidence type="ECO:0000313" key="2">
    <source>
        <dbReference type="EMBL" id="MBS4196775.1"/>
    </source>
</evidence>
<dbReference type="Proteomes" id="UP000681414">
    <property type="component" value="Unassembled WGS sequence"/>
</dbReference>
<dbReference type="PANTHER" id="PTHR33169">
    <property type="entry name" value="PADR-FAMILY TRANSCRIPTIONAL REGULATOR"/>
    <property type="match status" value="1"/>
</dbReference>
<feature type="domain" description="Transcription regulator PadR N-terminal" evidence="1">
    <location>
        <begin position="22"/>
        <end position="88"/>
    </location>
</feature>
<dbReference type="InterPro" id="IPR052509">
    <property type="entry name" value="Metal_resp_DNA-bind_regulator"/>
</dbReference>
<comment type="caution">
    <text evidence="2">The sequence shown here is derived from an EMBL/GenBank/DDBJ whole genome shotgun (WGS) entry which is preliminary data.</text>
</comment>
<accession>A0A942YIS0</accession>
<dbReference type="PANTHER" id="PTHR33169:SF13">
    <property type="entry name" value="PADR-FAMILY TRANSCRIPTIONAL REGULATOR"/>
    <property type="match status" value="1"/>
</dbReference>
<evidence type="ECO:0000259" key="1">
    <source>
        <dbReference type="Pfam" id="PF03551"/>
    </source>
</evidence>
<gene>
    <name evidence="2" type="ORF">KHA97_17125</name>
</gene>
<dbReference type="Pfam" id="PF03551">
    <property type="entry name" value="PadR"/>
    <property type="match status" value="1"/>
</dbReference>
<proteinExistence type="predicted"/>
<keyword evidence="3" id="KW-1185">Reference proteome</keyword>
<dbReference type="RefSeq" id="WP_213125992.1">
    <property type="nucleotide sequence ID" value="NZ_JAGYPG010000003.1"/>
</dbReference>
<sequence length="118" mass="13593">MMKQVEDYLPLSQATYYILLSLREVRHGYAIMQDVEEISHGEVTMGPGTLYGALGKLEKQNIITKADVDEEDRRKYYRLTPLGKEVLQMEYKRLESLVKNASGIIKELEGEHDDSEKI</sequence>
<reference evidence="2 3" key="1">
    <citation type="submission" date="2021-05" db="EMBL/GenBank/DDBJ databases">
        <title>Novel Bacillus species.</title>
        <authorList>
            <person name="Liu G."/>
        </authorList>
    </citation>
    <scope>NUCLEOTIDE SEQUENCE [LARGE SCALE GENOMIC DNA]</scope>
    <source>
        <strain evidence="3">FJAT-49780</strain>
    </source>
</reference>
<dbReference type="SUPFAM" id="SSF46785">
    <property type="entry name" value="Winged helix' DNA-binding domain"/>
    <property type="match status" value="1"/>
</dbReference>
<dbReference type="InterPro" id="IPR036388">
    <property type="entry name" value="WH-like_DNA-bd_sf"/>
</dbReference>